<proteinExistence type="predicted"/>
<feature type="transmembrane region" description="Helical" evidence="1">
    <location>
        <begin position="26"/>
        <end position="50"/>
    </location>
</feature>
<dbReference type="Proteomes" id="UP000597444">
    <property type="component" value="Unassembled WGS sequence"/>
</dbReference>
<evidence type="ECO:0000313" key="2">
    <source>
        <dbReference type="EMBL" id="GHO90526.1"/>
    </source>
</evidence>
<sequence>MSWENRSASDIRNIDTVFLVGQRETFIYGCKISLPCLIIYSLLNLLIIVAMKKNGMDFVSEEETESTAFQGAQQTDCCQIKDADKDRVDLGKQALLDEYASLRK</sequence>
<keyword evidence="1" id="KW-1133">Transmembrane helix</keyword>
<dbReference type="RefSeq" id="WP_220201480.1">
    <property type="nucleotide sequence ID" value="NZ_BNJK01000001.1"/>
</dbReference>
<keyword evidence="1" id="KW-0472">Membrane</keyword>
<reference evidence="2" key="1">
    <citation type="submission" date="2020-10" db="EMBL/GenBank/DDBJ databases">
        <title>Taxonomic study of unclassified bacteria belonging to the class Ktedonobacteria.</title>
        <authorList>
            <person name="Yabe S."/>
            <person name="Wang C.M."/>
            <person name="Zheng Y."/>
            <person name="Sakai Y."/>
            <person name="Cavaletti L."/>
            <person name="Monciardini P."/>
            <person name="Donadio S."/>
        </authorList>
    </citation>
    <scope>NUCLEOTIDE SEQUENCE</scope>
    <source>
        <strain evidence="2">ID150040</strain>
    </source>
</reference>
<comment type="caution">
    <text evidence="2">The sequence shown here is derived from an EMBL/GenBank/DDBJ whole genome shotgun (WGS) entry which is preliminary data.</text>
</comment>
<evidence type="ECO:0000313" key="3">
    <source>
        <dbReference type="Proteomes" id="UP000597444"/>
    </source>
</evidence>
<accession>A0A8J3IHV1</accession>
<keyword evidence="3" id="KW-1185">Reference proteome</keyword>
<gene>
    <name evidence="2" type="ORF">KSF_005740</name>
</gene>
<evidence type="ECO:0000256" key="1">
    <source>
        <dbReference type="SAM" id="Phobius"/>
    </source>
</evidence>
<keyword evidence="1" id="KW-0812">Transmembrane</keyword>
<protein>
    <submittedName>
        <fullName evidence="2">Uncharacterized protein</fullName>
    </submittedName>
</protein>
<organism evidence="2 3">
    <name type="scientific">Reticulibacter mediterranei</name>
    <dbReference type="NCBI Taxonomy" id="2778369"/>
    <lineage>
        <taxon>Bacteria</taxon>
        <taxon>Bacillati</taxon>
        <taxon>Chloroflexota</taxon>
        <taxon>Ktedonobacteria</taxon>
        <taxon>Ktedonobacterales</taxon>
        <taxon>Reticulibacteraceae</taxon>
        <taxon>Reticulibacter</taxon>
    </lineage>
</organism>
<dbReference type="AlphaFoldDB" id="A0A8J3IHV1"/>
<dbReference type="EMBL" id="BNJK01000001">
    <property type="protein sequence ID" value="GHO90526.1"/>
    <property type="molecule type" value="Genomic_DNA"/>
</dbReference>
<name>A0A8J3IHV1_9CHLR</name>